<gene>
    <name evidence="1" type="ORF">HQN79_08250</name>
</gene>
<organism evidence="1 2">
    <name type="scientific">Thiomicrorhabdus xiamenensis</name>
    <dbReference type="NCBI Taxonomy" id="2739063"/>
    <lineage>
        <taxon>Bacteria</taxon>
        <taxon>Pseudomonadati</taxon>
        <taxon>Pseudomonadota</taxon>
        <taxon>Gammaproteobacteria</taxon>
        <taxon>Thiotrichales</taxon>
        <taxon>Piscirickettsiaceae</taxon>
        <taxon>Thiomicrorhabdus</taxon>
    </lineage>
</organism>
<dbReference type="AlphaFoldDB" id="A0A7D4P501"/>
<dbReference type="Proteomes" id="UP000504724">
    <property type="component" value="Chromosome"/>
</dbReference>
<reference evidence="1 2" key="1">
    <citation type="submission" date="2020-05" db="EMBL/GenBank/DDBJ databases">
        <title>Thiomicrorhabdus sediminis sp.nov. and Thiomicrorhabdus xiamenensis sp.nov., novel sulfur-oxidizing bacteria isolated from coastal sediment.</title>
        <authorList>
            <person name="Liu X."/>
        </authorList>
    </citation>
    <scope>NUCLEOTIDE SEQUENCE [LARGE SCALE GENOMIC DNA]</scope>
    <source>
        <strain evidence="1 2">G2</strain>
    </source>
</reference>
<sequence length="106" mass="12245">MTNSELQTSPEQLRKDKLKLLSSSKNLLLLAEQDRFSELQIQQIQWQTLLEEMVTKHGVALEVIRPILQKDADQLQTLLEKKQANLVQAFSKDLNANKSVRKYVNL</sequence>
<dbReference type="RefSeq" id="WP_173285484.1">
    <property type="nucleotide sequence ID" value="NZ_CP054020.1"/>
</dbReference>
<dbReference type="KEGG" id="txa:HQN79_08250"/>
<evidence type="ECO:0000313" key="2">
    <source>
        <dbReference type="Proteomes" id="UP000504724"/>
    </source>
</evidence>
<proteinExistence type="predicted"/>
<protein>
    <submittedName>
        <fullName evidence="1">Uncharacterized protein</fullName>
    </submittedName>
</protein>
<name>A0A7D4P501_9GAMM</name>
<accession>A0A7D4P501</accession>
<evidence type="ECO:0000313" key="1">
    <source>
        <dbReference type="EMBL" id="QKI89556.1"/>
    </source>
</evidence>
<keyword evidence="2" id="KW-1185">Reference proteome</keyword>
<dbReference type="EMBL" id="CP054020">
    <property type="protein sequence ID" value="QKI89556.1"/>
    <property type="molecule type" value="Genomic_DNA"/>
</dbReference>